<proteinExistence type="predicted"/>
<name>A0ABM5N530_EMTOG</name>
<dbReference type="GO" id="GO:0003677">
    <property type="term" value="F:DNA binding"/>
    <property type="evidence" value="ECO:0007669"/>
    <property type="project" value="UniProtKB-KW"/>
</dbReference>
<accession>A0ABM5N530</accession>
<dbReference type="PANTHER" id="PTHR37299:SF1">
    <property type="entry name" value="STAGE 0 SPORULATION PROTEIN A HOMOLOG"/>
    <property type="match status" value="1"/>
</dbReference>
<feature type="domain" description="HTH LytTR-type" evidence="1">
    <location>
        <begin position="1"/>
        <end position="105"/>
    </location>
</feature>
<evidence type="ECO:0000313" key="3">
    <source>
        <dbReference type="Proteomes" id="UP000002875"/>
    </source>
</evidence>
<dbReference type="PANTHER" id="PTHR37299">
    <property type="entry name" value="TRANSCRIPTIONAL REGULATOR-RELATED"/>
    <property type="match status" value="1"/>
</dbReference>
<dbReference type="Gene3D" id="2.40.50.1020">
    <property type="entry name" value="LytTr DNA-binding domain"/>
    <property type="match status" value="1"/>
</dbReference>
<evidence type="ECO:0000313" key="2">
    <source>
        <dbReference type="EMBL" id="AFK04558.1"/>
    </source>
</evidence>
<gene>
    <name evidence="2" type="ordered locus">Emtol_3429</name>
</gene>
<keyword evidence="3" id="KW-1185">Reference proteome</keyword>
<organism evidence="2 3">
    <name type="scientific">Emticicia oligotrophica (strain DSM 17448 / CIP 109782 / MTCC 6937 / GPTSA100-15)</name>
    <dbReference type="NCBI Taxonomy" id="929562"/>
    <lineage>
        <taxon>Bacteria</taxon>
        <taxon>Pseudomonadati</taxon>
        <taxon>Bacteroidota</taxon>
        <taxon>Cytophagia</taxon>
        <taxon>Cytophagales</taxon>
        <taxon>Leadbetterellaceae</taxon>
        <taxon>Emticicia</taxon>
    </lineage>
</organism>
<dbReference type="RefSeq" id="WP_015030247.1">
    <property type="nucleotide sequence ID" value="NC_018748.1"/>
</dbReference>
<dbReference type="PROSITE" id="PS50930">
    <property type="entry name" value="HTH_LYTTR"/>
    <property type="match status" value="1"/>
</dbReference>
<protein>
    <submittedName>
        <fullName evidence="2">LytTr DNA-binding region</fullName>
    </submittedName>
</protein>
<evidence type="ECO:0000259" key="1">
    <source>
        <dbReference type="PROSITE" id="PS50930"/>
    </source>
</evidence>
<dbReference type="SMART" id="SM00850">
    <property type="entry name" value="LytTR"/>
    <property type="match status" value="1"/>
</dbReference>
<dbReference type="Proteomes" id="UP000002875">
    <property type="component" value="Chromosome"/>
</dbReference>
<reference evidence="2 3" key="1">
    <citation type="submission" date="2011-07" db="EMBL/GenBank/DDBJ databases">
        <title>The complete genome of chromosome of Emticicia oligotrophica DSM 17448.</title>
        <authorList>
            <consortium name="US DOE Joint Genome Institute (JGI-PGF)"/>
            <person name="Lucas S."/>
            <person name="Han J."/>
            <person name="Lapidus A."/>
            <person name="Bruce D."/>
            <person name="Goodwin L."/>
            <person name="Pitluck S."/>
            <person name="Peters L."/>
            <person name="Kyrpides N."/>
            <person name="Mavromatis K."/>
            <person name="Ivanova N."/>
            <person name="Ovchinnikova G."/>
            <person name="Teshima H."/>
            <person name="Detter J.C."/>
            <person name="Tapia R."/>
            <person name="Han C."/>
            <person name="Land M."/>
            <person name="Hauser L."/>
            <person name="Markowitz V."/>
            <person name="Cheng J.-F."/>
            <person name="Hugenholtz P."/>
            <person name="Woyke T."/>
            <person name="Wu D."/>
            <person name="Tindall B."/>
            <person name="Pomrenke H."/>
            <person name="Brambilla E."/>
            <person name="Klenk H.-P."/>
            <person name="Eisen J.A."/>
        </authorList>
    </citation>
    <scope>NUCLEOTIDE SEQUENCE [LARGE SCALE GENOMIC DNA]</scope>
    <source>
        <strain evidence="2 3">DSM 17448</strain>
    </source>
</reference>
<dbReference type="Pfam" id="PF04397">
    <property type="entry name" value="LytTR"/>
    <property type="match status" value="1"/>
</dbReference>
<dbReference type="InterPro" id="IPR007492">
    <property type="entry name" value="LytTR_DNA-bd_dom"/>
</dbReference>
<dbReference type="EMBL" id="CP002961">
    <property type="protein sequence ID" value="AFK04558.1"/>
    <property type="molecule type" value="Genomic_DNA"/>
</dbReference>
<sequence>METLYLTRNLKIEPNEIMYLESESNYTLIYTTNKSKTITSQTLHVVHSSINYDNFLRISRKHIINIEHISTIYLEKNRLTFKLSNGEKFIASRRRTKDCLDRVKFISFT</sequence>
<keyword evidence="2" id="KW-0238">DNA-binding</keyword>
<dbReference type="InterPro" id="IPR046947">
    <property type="entry name" value="LytR-like"/>
</dbReference>